<reference evidence="2" key="2">
    <citation type="submission" date="2014-07" db="EMBL/GenBank/DDBJ databases">
        <authorList>
            <person name="Hull J."/>
        </authorList>
    </citation>
    <scope>NUCLEOTIDE SEQUENCE</scope>
</reference>
<dbReference type="GO" id="GO:0003743">
    <property type="term" value="F:translation initiation factor activity"/>
    <property type="evidence" value="ECO:0007669"/>
    <property type="project" value="UniProtKB-KW"/>
</dbReference>
<dbReference type="AlphaFoldDB" id="A0A0A9XBZ3"/>
<reference evidence="2" key="1">
    <citation type="journal article" date="2014" name="PLoS ONE">
        <title>Transcriptome-Based Identification of ABC Transporters in the Western Tarnished Plant Bug Lygus hesperus.</title>
        <authorList>
            <person name="Hull J.J."/>
            <person name="Chaney K."/>
            <person name="Geib S.M."/>
            <person name="Fabrick J.A."/>
            <person name="Brent C.S."/>
            <person name="Walsh D."/>
            <person name="Lavine L.C."/>
        </authorList>
    </citation>
    <scope>NUCLEOTIDE SEQUENCE</scope>
</reference>
<evidence type="ECO:0000313" key="2">
    <source>
        <dbReference type="EMBL" id="JAG16348.1"/>
    </source>
</evidence>
<sequence length="249" mass="27301">VAGFTSESRSAVKVLPGLKFNCYNEGTTSTPNITSPRIIPQQQKLVVMEEEEDERRGRLTVASHVVRQSSMTTTSSSVRSVTSSFTSFDESVLSEDAISAKTSPRSPGPFTRLRKTGSDSDDTATYLRADHTNAASRSMECLRHQEHRSFLERGETRRLTSDMRRSQESFEEKHSIRGLAGGVIGRTPPSHLSLAPPNFERKLTILSPGWGDKKLKRPQVSLPRLILPTPDQPSWSSFDVENGGGGGGG</sequence>
<proteinExistence type="predicted"/>
<dbReference type="EMBL" id="GBHO01027256">
    <property type="protein sequence ID" value="JAG16348.1"/>
    <property type="molecule type" value="Transcribed_RNA"/>
</dbReference>
<feature type="region of interest" description="Disordered" evidence="1">
    <location>
        <begin position="225"/>
        <end position="249"/>
    </location>
</feature>
<feature type="non-terminal residue" evidence="2">
    <location>
        <position position="249"/>
    </location>
</feature>
<organism evidence="2">
    <name type="scientific">Lygus hesperus</name>
    <name type="common">Western plant bug</name>
    <dbReference type="NCBI Taxonomy" id="30085"/>
    <lineage>
        <taxon>Eukaryota</taxon>
        <taxon>Metazoa</taxon>
        <taxon>Ecdysozoa</taxon>
        <taxon>Arthropoda</taxon>
        <taxon>Hexapoda</taxon>
        <taxon>Insecta</taxon>
        <taxon>Pterygota</taxon>
        <taxon>Neoptera</taxon>
        <taxon>Paraneoptera</taxon>
        <taxon>Hemiptera</taxon>
        <taxon>Heteroptera</taxon>
        <taxon>Panheteroptera</taxon>
        <taxon>Cimicomorpha</taxon>
        <taxon>Miridae</taxon>
        <taxon>Mirini</taxon>
        <taxon>Lygus</taxon>
    </lineage>
</organism>
<evidence type="ECO:0000256" key="1">
    <source>
        <dbReference type="SAM" id="MobiDB-lite"/>
    </source>
</evidence>
<name>A0A0A9XBZ3_LYGHE</name>
<keyword evidence="2" id="KW-0396">Initiation factor</keyword>
<feature type="non-terminal residue" evidence="2">
    <location>
        <position position="1"/>
    </location>
</feature>
<keyword evidence="2" id="KW-0648">Protein biosynthesis</keyword>
<protein>
    <submittedName>
        <fullName evidence="2">Translation initiation factor IF-2</fullName>
    </submittedName>
</protein>
<accession>A0A0A9XBZ3</accession>
<gene>
    <name evidence="2" type="primary">infB_89</name>
    <name evidence="2" type="ORF">CM83_11868</name>
</gene>
<feature type="region of interest" description="Disordered" evidence="1">
    <location>
        <begin position="154"/>
        <end position="174"/>
    </location>
</feature>
<feature type="region of interest" description="Disordered" evidence="1">
    <location>
        <begin position="96"/>
        <end position="124"/>
    </location>
</feature>